<organism evidence="2 3">
    <name type="scientific">Colocasia esculenta</name>
    <name type="common">Wild taro</name>
    <name type="synonym">Arum esculentum</name>
    <dbReference type="NCBI Taxonomy" id="4460"/>
    <lineage>
        <taxon>Eukaryota</taxon>
        <taxon>Viridiplantae</taxon>
        <taxon>Streptophyta</taxon>
        <taxon>Embryophyta</taxon>
        <taxon>Tracheophyta</taxon>
        <taxon>Spermatophyta</taxon>
        <taxon>Magnoliopsida</taxon>
        <taxon>Liliopsida</taxon>
        <taxon>Araceae</taxon>
        <taxon>Aroideae</taxon>
        <taxon>Colocasieae</taxon>
        <taxon>Colocasia</taxon>
    </lineage>
</organism>
<reference evidence="2" key="1">
    <citation type="submission" date="2017-07" db="EMBL/GenBank/DDBJ databases">
        <title>Taro Niue Genome Assembly and Annotation.</title>
        <authorList>
            <person name="Atibalentja N."/>
            <person name="Keating K."/>
            <person name="Fields C.J."/>
        </authorList>
    </citation>
    <scope>NUCLEOTIDE SEQUENCE</scope>
    <source>
        <strain evidence="2">Niue_2</strain>
        <tissue evidence="2">Leaf</tissue>
    </source>
</reference>
<gene>
    <name evidence="2" type="ORF">Taro_024818</name>
</gene>
<feature type="region of interest" description="Disordered" evidence="1">
    <location>
        <begin position="281"/>
        <end position="305"/>
    </location>
</feature>
<feature type="compositionally biased region" description="Polar residues" evidence="1">
    <location>
        <begin position="51"/>
        <end position="61"/>
    </location>
</feature>
<name>A0A843VCD8_COLES</name>
<accession>A0A843VCD8</accession>
<evidence type="ECO:0000256" key="1">
    <source>
        <dbReference type="SAM" id="MobiDB-lite"/>
    </source>
</evidence>
<dbReference type="EMBL" id="NMUH01001422">
    <property type="protein sequence ID" value="MQL92197.1"/>
    <property type="molecule type" value="Genomic_DNA"/>
</dbReference>
<dbReference type="AlphaFoldDB" id="A0A843VCD8"/>
<evidence type="ECO:0000313" key="3">
    <source>
        <dbReference type="Proteomes" id="UP000652761"/>
    </source>
</evidence>
<sequence length="305" mass="33813">MQALPPLKRYENQEAGGKIPSFVEFLALREQSESSHAPQMAQERIDPDPSNPISEVPNKTRSNNKKECSSKPLANIPRMPVDNPTMSMPAHTGGILLTHPYQTTLEQSEIYSTKGQEFTLKPQVERVSMQLARIHPSLADPALVNSLMKLTGMSGSINATLYDSAAPCPRVHDIHHTKGHLRSPIPTPKDETRPTEFPVGLEADGVNTTGMKPSQQSYSWVLKLMASTQLTSPEYETKPTELFVGLEANGVKNWRHLNKKPGQWSYLWILKLMASTQLTSPEYETRPTESSVGLEANDINTTSVT</sequence>
<keyword evidence="3" id="KW-1185">Reference proteome</keyword>
<dbReference type="Proteomes" id="UP000652761">
    <property type="component" value="Unassembled WGS sequence"/>
</dbReference>
<proteinExistence type="predicted"/>
<evidence type="ECO:0000313" key="2">
    <source>
        <dbReference type="EMBL" id="MQL92197.1"/>
    </source>
</evidence>
<protein>
    <submittedName>
        <fullName evidence="2">Uncharacterized protein</fullName>
    </submittedName>
</protein>
<feature type="region of interest" description="Disordered" evidence="1">
    <location>
        <begin position="30"/>
        <end position="78"/>
    </location>
</feature>
<comment type="caution">
    <text evidence="2">The sequence shown here is derived from an EMBL/GenBank/DDBJ whole genome shotgun (WGS) entry which is preliminary data.</text>
</comment>